<dbReference type="Proteomes" id="UP000252182">
    <property type="component" value="Chromosome"/>
</dbReference>
<protein>
    <recommendedName>
        <fullName evidence="1">N-acetyltransferase domain-containing protein</fullName>
    </recommendedName>
</protein>
<evidence type="ECO:0000313" key="3">
    <source>
        <dbReference type="Proteomes" id="UP000252182"/>
    </source>
</evidence>
<dbReference type="KEGG" id="hyf:DTO96_102290"/>
<dbReference type="InterPro" id="IPR016181">
    <property type="entry name" value="Acyl_CoA_acyltransferase"/>
</dbReference>
<gene>
    <name evidence="2" type="ORF">DTO96_102290</name>
</gene>
<name>A0A345DDU7_9BURK</name>
<dbReference type="OrthoDB" id="9789605at2"/>
<dbReference type="CDD" id="cd04301">
    <property type="entry name" value="NAT_SF"/>
    <property type="match status" value="1"/>
</dbReference>
<dbReference type="PROSITE" id="PS51186">
    <property type="entry name" value="GNAT"/>
    <property type="match status" value="1"/>
</dbReference>
<keyword evidence="3" id="KW-1185">Reference proteome</keyword>
<dbReference type="InterPro" id="IPR052564">
    <property type="entry name" value="N-acetyltrans/Recomb-assoc"/>
</dbReference>
<dbReference type="GO" id="GO:0016747">
    <property type="term" value="F:acyltransferase activity, transferring groups other than amino-acyl groups"/>
    <property type="evidence" value="ECO:0007669"/>
    <property type="project" value="InterPro"/>
</dbReference>
<dbReference type="RefSeq" id="WP_114563597.1">
    <property type="nucleotide sequence ID" value="NZ_CP031124.1"/>
</dbReference>
<dbReference type="Pfam" id="PF13673">
    <property type="entry name" value="Acetyltransf_10"/>
    <property type="match status" value="1"/>
</dbReference>
<reference evidence="3" key="1">
    <citation type="submission" date="2018-07" db="EMBL/GenBank/DDBJ databases">
        <authorList>
            <person name="Kim H."/>
        </authorList>
    </citation>
    <scope>NUCLEOTIDE SEQUENCE [LARGE SCALE GENOMIC DNA]</scope>
    <source>
        <strain evidence="3">F02</strain>
    </source>
</reference>
<dbReference type="EMBL" id="CP031124">
    <property type="protein sequence ID" value="AXF86535.1"/>
    <property type="molecule type" value="Genomic_DNA"/>
</dbReference>
<accession>A0A345DDU7</accession>
<evidence type="ECO:0000259" key="1">
    <source>
        <dbReference type="PROSITE" id="PS51186"/>
    </source>
</evidence>
<proteinExistence type="predicted"/>
<dbReference type="InterPro" id="IPR000182">
    <property type="entry name" value="GNAT_dom"/>
</dbReference>
<feature type="domain" description="N-acetyltransferase" evidence="1">
    <location>
        <begin position="6"/>
        <end position="157"/>
    </location>
</feature>
<dbReference type="Gene3D" id="3.40.630.30">
    <property type="match status" value="1"/>
</dbReference>
<dbReference type="PANTHER" id="PTHR43451:SF1">
    <property type="entry name" value="ACETYLTRANSFERASE"/>
    <property type="match status" value="1"/>
</dbReference>
<evidence type="ECO:0000313" key="2">
    <source>
        <dbReference type="EMBL" id="AXF86535.1"/>
    </source>
</evidence>
<dbReference type="AlphaFoldDB" id="A0A345DDU7"/>
<organism evidence="2 3">
    <name type="scientific">Ephemeroptericola cinctiostellae</name>
    <dbReference type="NCBI Taxonomy" id="2268024"/>
    <lineage>
        <taxon>Bacteria</taxon>
        <taxon>Pseudomonadati</taxon>
        <taxon>Pseudomonadota</taxon>
        <taxon>Betaproteobacteria</taxon>
        <taxon>Burkholderiales</taxon>
        <taxon>Burkholderiaceae</taxon>
        <taxon>Ephemeroptericola</taxon>
    </lineage>
</organism>
<dbReference type="PANTHER" id="PTHR43451">
    <property type="entry name" value="ACETYLTRANSFERASE (GNAT) FAMILY PROTEIN"/>
    <property type="match status" value="1"/>
</dbReference>
<dbReference type="SUPFAM" id="SSF55729">
    <property type="entry name" value="Acyl-CoA N-acyltransferases (Nat)"/>
    <property type="match status" value="1"/>
</dbReference>
<sequence length="162" mass="17828">MPNIQTIIRHATAKDAAAISSLILSVAHFFTLHPQGHGAEVFLNNLQPDAILKLIEADHFLYCVAHVDGVLAGAAAMKDNAHLYHLFVSPAFQKKGIARQLWQHMQQTATQQGNQGVFTVNSTPYAQSMYEHFGFCATAPRVQMKGIAFIPMSLNLHALINH</sequence>